<protein>
    <recommendedName>
        <fullName evidence="3">Reverse transcriptase domain-containing protein</fullName>
    </recommendedName>
</protein>
<dbReference type="OrthoDB" id="1686658at2759"/>
<sequence length="266" mass="30267">MQMPCKVGMLGKLSNLSRPYGKLKIALLPPVLSRFPTHPRAGANGMRSKRNPLILITRKQEALRKAFLCHLNKCPRKDDKSIGCFHTIPQNIIMETNDNPMLRRLKPIDTPAKFRNKNKYCKYNEDHGHTTFECHELKKALHELADQRQLNHFLKRGEGRDHNHCNPDERKTMILIIIAAIIGGIDGKELSTGYQKSQIRKINQVMATGELKPLVGPTMTFGPENMRPLQTPHNDALVIQLKIATAMVHRVLVTREVRLIPSLWSA</sequence>
<organism evidence="1 2">
    <name type="scientific">Carnegiea gigantea</name>
    <dbReference type="NCBI Taxonomy" id="171969"/>
    <lineage>
        <taxon>Eukaryota</taxon>
        <taxon>Viridiplantae</taxon>
        <taxon>Streptophyta</taxon>
        <taxon>Embryophyta</taxon>
        <taxon>Tracheophyta</taxon>
        <taxon>Spermatophyta</taxon>
        <taxon>Magnoliopsida</taxon>
        <taxon>eudicotyledons</taxon>
        <taxon>Gunneridae</taxon>
        <taxon>Pentapetalae</taxon>
        <taxon>Caryophyllales</taxon>
        <taxon>Cactineae</taxon>
        <taxon>Cactaceae</taxon>
        <taxon>Cactoideae</taxon>
        <taxon>Echinocereeae</taxon>
        <taxon>Carnegiea</taxon>
    </lineage>
</organism>
<keyword evidence="2" id="KW-1185">Reference proteome</keyword>
<comment type="caution">
    <text evidence="1">The sequence shown here is derived from an EMBL/GenBank/DDBJ whole genome shotgun (WGS) entry which is preliminary data.</text>
</comment>
<dbReference type="AlphaFoldDB" id="A0A9Q1K3B5"/>
<proteinExistence type="predicted"/>
<evidence type="ECO:0000313" key="1">
    <source>
        <dbReference type="EMBL" id="KAJ8435744.1"/>
    </source>
</evidence>
<evidence type="ECO:0000313" key="2">
    <source>
        <dbReference type="Proteomes" id="UP001153076"/>
    </source>
</evidence>
<reference evidence="1" key="1">
    <citation type="submission" date="2022-04" db="EMBL/GenBank/DDBJ databases">
        <title>Carnegiea gigantea Genome sequencing and assembly v2.</title>
        <authorList>
            <person name="Copetti D."/>
            <person name="Sanderson M.J."/>
            <person name="Burquez A."/>
            <person name="Wojciechowski M.F."/>
        </authorList>
    </citation>
    <scope>NUCLEOTIDE SEQUENCE</scope>
    <source>
        <strain evidence="1">SGP5-SGP5p</strain>
        <tissue evidence="1">Aerial part</tissue>
    </source>
</reference>
<name>A0A9Q1K3B5_9CARY</name>
<gene>
    <name evidence="1" type="ORF">Cgig2_003166</name>
</gene>
<dbReference type="EMBL" id="JAKOGI010000390">
    <property type="protein sequence ID" value="KAJ8435744.1"/>
    <property type="molecule type" value="Genomic_DNA"/>
</dbReference>
<accession>A0A9Q1K3B5</accession>
<evidence type="ECO:0008006" key="3">
    <source>
        <dbReference type="Google" id="ProtNLM"/>
    </source>
</evidence>
<dbReference type="Proteomes" id="UP001153076">
    <property type="component" value="Unassembled WGS sequence"/>
</dbReference>